<keyword evidence="1" id="KW-0472">Membrane</keyword>
<feature type="transmembrane region" description="Helical" evidence="1">
    <location>
        <begin position="182"/>
        <end position="202"/>
    </location>
</feature>
<sequence length="219" mass="23427">MTGDMLSLITGLVGVVLTLIVFSRLLGDNPAFRTVQYLFVGASLGYAFVVVYHQVLRPNAVAMILGLNDLPTLGGLILPFLLGILLLARMVARQQISWVANIPLALVFGVGAALALGGALVGTLAPQIQDTARPISNDPFHAIGAVLLVLGVVLSLSYFYFTVPRETPRGAIVQTSARIGRWFLLIAFGFFLAGSLLTYITALNERLAFIVGWVRGLFG</sequence>
<evidence type="ECO:0000256" key="1">
    <source>
        <dbReference type="SAM" id="Phobius"/>
    </source>
</evidence>
<reference evidence="2 3" key="1">
    <citation type="journal article" date="2011" name="J. Bacteriol.">
        <title>Draft genome sequence of the anoxygenic filamentous phototrophic bacterium Oscillochloris trichoides subsp. DG-6.</title>
        <authorList>
            <person name="Kuznetsov B.B."/>
            <person name="Ivanovsky R.N."/>
            <person name="Keppen O.I."/>
            <person name="Sukhacheva M.V."/>
            <person name="Bumazhkin B.K."/>
            <person name="Patutina E.O."/>
            <person name="Beletsky A.V."/>
            <person name="Mardanov A.V."/>
            <person name="Baslerov R.V."/>
            <person name="Panteleeva A.N."/>
            <person name="Kolganova T.V."/>
            <person name="Ravin N.V."/>
            <person name="Skryabin K.G."/>
        </authorList>
    </citation>
    <scope>NUCLEOTIDE SEQUENCE [LARGE SCALE GENOMIC DNA]</scope>
    <source>
        <strain evidence="2 3">DG-6</strain>
    </source>
</reference>
<comment type="caution">
    <text evidence="2">The sequence shown here is derived from an EMBL/GenBank/DDBJ whole genome shotgun (WGS) entry which is preliminary data.</text>
</comment>
<keyword evidence="1" id="KW-1133">Transmembrane helix</keyword>
<name>E1IHJ1_9CHLR</name>
<feature type="transmembrane region" description="Helical" evidence="1">
    <location>
        <begin position="140"/>
        <end position="161"/>
    </location>
</feature>
<dbReference type="Proteomes" id="UP000054010">
    <property type="component" value="Unassembled WGS sequence"/>
</dbReference>
<dbReference type="EMBL" id="ADVR01000116">
    <property type="protein sequence ID" value="EFO79354.1"/>
    <property type="molecule type" value="Genomic_DNA"/>
</dbReference>
<feature type="transmembrane region" description="Helical" evidence="1">
    <location>
        <begin position="73"/>
        <end position="92"/>
    </location>
</feature>
<dbReference type="HOGENOM" id="CLU_1282425_0_0_0"/>
<dbReference type="eggNOG" id="ENOG5031DS7">
    <property type="taxonomic scope" value="Bacteria"/>
</dbReference>
<dbReference type="STRING" id="765420.OSCT_2792"/>
<proteinExistence type="predicted"/>
<keyword evidence="3" id="KW-1185">Reference proteome</keyword>
<dbReference type="AlphaFoldDB" id="E1IHJ1"/>
<feature type="transmembrane region" description="Helical" evidence="1">
    <location>
        <begin position="34"/>
        <end position="53"/>
    </location>
</feature>
<feature type="transmembrane region" description="Helical" evidence="1">
    <location>
        <begin position="104"/>
        <end position="128"/>
    </location>
</feature>
<protein>
    <submittedName>
        <fullName evidence="2">Uncharacterized protein</fullName>
    </submittedName>
</protein>
<accession>E1IHJ1</accession>
<feature type="transmembrane region" description="Helical" evidence="1">
    <location>
        <begin position="6"/>
        <end position="27"/>
    </location>
</feature>
<organism evidence="2 3">
    <name type="scientific">Oscillochloris trichoides DG-6</name>
    <dbReference type="NCBI Taxonomy" id="765420"/>
    <lineage>
        <taxon>Bacteria</taxon>
        <taxon>Bacillati</taxon>
        <taxon>Chloroflexota</taxon>
        <taxon>Chloroflexia</taxon>
        <taxon>Chloroflexales</taxon>
        <taxon>Chloroflexineae</taxon>
        <taxon>Oscillochloridaceae</taxon>
        <taxon>Oscillochloris</taxon>
    </lineage>
</organism>
<evidence type="ECO:0000313" key="3">
    <source>
        <dbReference type="Proteomes" id="UP000054010"/>
    </source>
</evidence>
<evidence type="ECO:0000313" key="2">
    <source>
        <dbReference type="EMBL" id="EFO79354.1"/>
    </source>
</evidence>
<keyword evidence="1" id="KW-0812">Transmembrane</keyword>
<gene>
    <name evidence="2" type="ORF">OSCT_2792</name>
</gene>